<sequence>MISFLFVFVFGVSFAQWNPVATSTAKMRQEINVKKFYSLDVSQLKAKLKNASETGRNAKPVEIQVPTLEGSVERFAVYSAPVVVPSLAERYDLGSYVGVGIDDPGKYIRFSISGKDFQSMVIKDGQYEFIEPVDQSKTVFGVYPKTSKTGSGKPFVCSTNESVLSKQQLNNLFSGNKTAKLESTNFAATSDRKFRTLRLAISTTAEYTNYFGGVPQAIAAINATLTTVNGILERDVATRLILQDLPQIIFTDPETDPYSAASTGVTGIWSTELMNTLHNSVGDDNFDIGHLFGASGGGGNARCIGCICTNDLSVDGNGYPTSYKGSAYTSPADGKPFGDVFNVDYVTHEIGHQLGATHTFSHQLESYGSNIEPGSGSTLMGYAGITSADVQKNTDPYFHGFSISQIQNNLISKTCDVETAIANSPPVISAMPDYTVPRSTAFVLTANATDAENDPLTYTWEQVDDAASPIITTTGSNVTGALFRSLPPVSNPTRYFPKFSLVMAGILTSQSDWESVSNVARTSNYRVTVRDNHPVKEQQQTSFANQKIAVGSDGPFKINIVSGENIYGGAATKLTWDVANTNAAPYNVANVKISYTVDNGAAWADLAASTPNDGSETVVVPVSLVGQSNLQFRVEALGNVFYAVSPKANVVLESSCTAAVPQNIKISNINYTGATVSWEAIPAINSYFFEYKKADDPAFSVMELKTNSVTLTNLEPGTTYEFRVKSSCSASVSAYTANFSFTTLFEINCASSSTSGTNEFIQKVEVDRFENGSGASTYSDFSDLNQNFIYLNQNQKTYSIRVTPKWMGDPAPVSVAAWIDYNGDGVFSSTEQILAEANTTASEVVGTFTVPATAFLDPGGVRMRVSLKAEPSIPLPCEKFAFGEVEDYRVVISNTPLFYQDQVIAYPNPFTDYIYTTEIDNGTPYKVYDMSGRLIRSGEIMLNKIDLSALLPATYLLTVTGQKAIKIIKK</sequence>
<dbReference type="Pfam" id="PF20009">
    <property type="entry name" value="GEVED"/>
    <property type="match status" value="1"/>
</dbReference>
<keyword evidence="5" id="KW-1185">Reference proteome</keyword>
<name>A0A239X9X4_9FLAO</name>
<reference evidence="4 5" key="1">
    <citation type="submission" date="2017-06" db="EMBL/GenBank/DDBJ databases">
        <authorList>
            <consortium name="Pathogen Informatics"/>
        </authorList>
    </citation>
    <scope>NUCLEOTIDE SEQUENCE [LARGE SCALE GENOMIC DNA]</scope>
    <source>
        <strain evidence="4 5">NCTC13490</strain>
    </source>
</reference>
<dbReference type="Proteomes" id="UP000215196">
    <property type="component" value="Chromosome 1"/>
</dbReference>
<dbReference type="GO" id="GO:0008237">
    <property type="term" value="F:metallopeptidase activity"/>
    <property type="evidence" value="ECO:0007669"/>
    <property type="project" value="InterPro"/>
</dbReference>
<accession>A0A239X9X4</accession>
<feature type="chain" id="PRO_5012715168" evidence="2">
    <location>
        <begin position="16"/>
        <end position="970"/>
    </location>
</feature>
<evidence type="ECO:0000313" key="5">
    <source>
        <dbReference type="Proteomes" id="UP000215196"/>
    </source>
</evidence>
<dbReference type="Pfam" id="PF13583">
    <property type="entry name" value="Reprolysin_4"/>
    <property type="match status" value="1"/>
</dbReference>
<dbReference type="EMBL" id="LT906465">
    <property type="protein sequence ID" value="SNV43472.1"/>
    <property type="molecule type" value="Genomic_DNA"/>
</dbReference>
<dbReference type="CDD" id="cd00063">
    <property type="entry name" value="FN3"/>
    <property type="match status" value="1"/>
</dbReference>
<dbReference type="InterPro" id="IPR003961">
    <property type="entry name" value="FN3_dom"/>
</dbReference>
<dbReference type="Gene3D" id="3.40.390.10">
    <property type="entry name" value="Collagenase (Catalytic Domain)"/>
    <property type="match status" value="1"/>
</dbReference>
<dbReference type="Pfam" id="PF00041">
    <property type="entry name" value="fn3"/>
    <property type="match status" value="1"/>
</dbReference>
<organism evidence="4 5">
    <name type="scientific">Chryseobacterium taklimakanense</name>
    <dbReference type="NCBI Taxonomy" id="536441"/>
    <lineage>
        <taxon>Bacteria</taxon>
        <taxon>Pseudomonadati</taxon>
        <taxon>Bacteroidota</taxon>
        <taxon>Flavobacteriia</taxon>
        <taxon>Flavobacteriales</taxon>
        <taxon>Weeksellaceae</taxon>
        <taxon>Chryseobacterium group</taxon>
        <taxon>Chryseobacterium</taxon>
    </lineage>
</organism>
<protein>
    <submittedName>
        <fullName evidence="4">Por secretion system C-terminal sorting domain</fullName>
    </submittedName>
</protein>
<dbReference type="Gene3D" id="2.60.40.10">
    <property type="entry name" value="Immunoglobulins"/>
    <property type="match status" value="2"/>
</dbReference>
<dbReference type="SUPFAM" id="SSF55486">
    <property type="entry name" value="Metalloproteases ('zincins'), catalytic domain"/>
    <property type="match status" value="1"/>
</dbReference>
<dbReference type="InterPro" id="IPR024079">
    <property type="entry name" value="MetalloPept_cat_dom_sf"/>
</dbReference>
<dbReference type="InterPro" id="IPR026444">
    <property type="entry name" value="Secre_tail"/>
</dbReference>
<gene>
    <name evidence="4" type="ORF">SAMEA4412677_01261</name>
</gene>
<evidence type="ECO:0000256" key="1">
    <source>
        <dbReference type="ARBA" id="ARBA00022729"/>
    </source>
</evidence>
<feature type="domain" description="Fibronectin type-III" evidence="3">
    <location>
        <begin position="660"/>
        <end position="746"/>
    </location>
</feature>
<dbReference type="InterPro" id="IPR045474">
    <property type="entry name" value="GEVED"/>
</dbReference>
<evidence type="ECO:0000259" key="3">
    <source>
        <dbReference type="PROSITE" id="PS50853"/>
    </source>
</evidence>
<dbReference type="SMART" id="SM00060">
    <property type="entry name" value="FN3"/>
    <property type="match status" value="1"/>
</dbReference>
<evidence type="ECO:0000313" key="4">
    <source>
        <dbReference type="EMBL" id="SNV43472.1"/>
    </source>
</evidence>
<dbReference type="KEGG" id="ctak:4412677_01261"/>
<dbReference type="InterPro" id="IPR036116">
    <property type="entry name" value="FN3_sf"/>
</dbReference>
<dbReference type="AlphaFoldDB" id="A0A239X9X4"/>
<dbReference type="NCBIfam" id="TIGR04183">
    <property type="entry name" value="Por_Secre_tail"/>
    <property type="match status" value="1"/>
</dbReference>
<dbReference type="InterPro" id="IPR013783">
    <property type="entry name" value="Ig-like_fold"/>
</dbReference>
<feature type="signal peptide" evidence="2">
    <location>
        <begin position="1"/>
        <end position="15"/>
    </location>
</feature>
<keyword evidence="1 2" id="KW-0732">Signal</keyword>
<proteinExistence type="predicted"/>
<dbReference type="SUPFAM" id="SSF49265">
    <property type="entry name" value="Fibronectin type III"/>
    <property type="match status" value="1"/>
</dbReference>
<evidence type="ECO:0000256" key="2">
    <source>
        <dbReference type="SAM" id="SignalP"/>
    </source>
</evidence>
<dbReference type="PROSITE" id="PS50853">
    <property type="entry name" value="FN3"/>
    <property type="match status" value="1"/>
</dbReference>
<dbReference type="Pfam" id="PF18962">
    <property type="entry name" value="Por_Secre_tail"/>
    <property type="match status" value="1"/>
</dbReference>